<dbReference type="KEGG" id="ttn:TTX_0707"/>
<feature type="transmembrane region" description="Helical" evidence="6">
    <location>
        <begin position="6"/>
        <end position="25"/>
    </location>
</feature>
<keyword evidence="2" id="KW-1003">Cell membrane</keyword>
<evidence type="ECO:0000313" key="9">
    <source>
        <dbReference type="Proteomes" id="UP000002654"/>
    </source>
</evidence>
<keyword evidence="4 6" id="KW-1133">Transmembrane helix</keyword>
<keyword evidence="9" id="KW-1185">Reference proteome</keyword>
<reference evidence="8 9" key="1">
    <citation type="journal article" date="2011" name="PLoS ONE">
        <title>The complete genome sequence of Thermoproteus tenax: a physiologically versatile member of the Crenarchaeota.</title>
        <authorList>
            <person name="Siebers B."/>
            <person name="Zaparty M."/>
            <person name="Raddatz G."/>
            <person name="Tjaden B."/>
            <person name="Albers S.V."/>
            <person name="Bell S.D."/>
            <person name="Blombach F."/>
            <person name="Kletzin A."/>
            <person name="Kyrpides N."/>
            <person name="Lanz C."/>
            <person name="Plagens A."/>
            <person name="Rampp M."/>
            <person name="Rosinus A."/>
            <person name="von Jan M."/>
            <person name="Makarova K.S."/>
            <person name="Klenk H.P."/>
            <person name="Schuster S.C."/>
            <person name="Hensel R."/>
        </authorList>
    </citation>
    <scope>NUCLEOTIDE SEQUENCE [LARGE SCALE GENOMIC DNA]</scope>
    <source>
        <strain evidence="9">ATCC 35583 / DSM 2078 / JCM 9277 / NBRC 100435 / Kra 1</strain>
    </source>
</reference>
<dbReference type="eggNOG" id="arCOG04641">
    <property type="taxonomic scope" value="Archaea"/>
</dbReference>
<evidence type="ECO:0000256" key="3">
    <source>
        <dbReference type="ARBA" id="ARBA00022692"/>
    </source>
</evidence>
<evidence type="ECO:0000259" key="7">
    <source>
        <dbReference type="Pfam" id="PF03458"/>
    </source>
</evidence>
<dbReference type="GO" id="GO:0005886">
    <property type="term" value="C:plasma membrane"/>
    <property type="evidence" value="ECO:0007669"/>
    <property type="project" value="UniProtKB-SubCell"/>
</dbReference>
<feature type="domain" description="Glycine transporter" evidence="7">
    <location>
        <begin position="8"/>
        <end position="82"/>
    </location>
</feature>
<dbReference type="AlphaFoldDB" id="G4RP69"/>
<dbReference type="PaxDb" id="768679-TTX_0707"/>
<feature type="transmembrane region" description="Helical" evidence="6">
    <location>
        <begin position="65"/>
        <end position="82"/>
    </location>
</feature>
<name>G4RP69_THETK</name>
<dbReference type="STRING" id="768679.TTX_0707"/>
<evidence type="ECO:0000256" key="1">
    <source>
        <dbReference type="ARBA" id="ARBA00004651"/>
    </source>
</evidence>
<feature type="transmembrane region" description="Helical" evidence="6">
    <location>
        <begin position="118"/>
        <end position="139"/>
    </location>
</feature>
<feature type="transmembrane region" description="Helical" evidence="6">
    <location>
        <begin position="32"/>
        <end position="53"/>
    </location>
</feature>
<keyword evidence="5 6" id="KW-0472">Membrane</keyword>
<evidence type="ECO:0000256" key="5">
    <source>
        <dbReference type="ARBA" id="ARBA00023136"/>
    </source>
</evidence>
<evidence type="ECO:0000256" key="6">
    <source>
        <dbReference type="SAM" id="Phobius"/>
    </source>
</evidence>
<protein>
    <recommendedName>
        <fullName evidence="7">Glycine transporter domain-containing protein</fullName>
    </recommendedName>
</protein>
<dbReference type="EMBL" id="FN869859">
    <property type="protein sequence ID" value="CCC81364.1"/>
    <property type="molecule type" value="Genomic_DNA"/>
</dbReference>
<dbReference type="Proteomes" id="UP000002654">
    <property type="component" value="Chromosome"/>
</dbReference>
<evidence type="ECO:0000256" key="4">
    <source>
        <dbReference type="ARBA" id="ARBA00022989"/>
    </source>
</evidence>
<dbReference type="PANTHER" id="PTHR30506">
    <property type="entry name" value="INNER MEMBRANE PROTEIN"/>
    <property type="match status" value="1"/>
</dbReference>
<feature type="transmembrane region" description="Helical" evidence="6">
    <location>
        <begin position="151"/>
        <end position="169"/>
    </location>
</feature>
<feature type="transmembrane region" description="Helical" evidence="6">
    <location>
        <begin position="175"/>
        <end position="195"/>
    </location>
</feature>
<dbReference type="InterPro" id="IPR005115">
    <property type="entry name" value="Gly_transporter"/>
</dbReference>
<comment type="subcellular location">
    <subcellularLocation>
        <location evidence="1">Cell membrane</location>
        <topology evidence="1">Multi-pass membrane protein</topology>
    </subcellularLocation>
</comment>
<accession>G4RP69</accession>
<evidence type="ECO:0000313" key="8">
    <source>
        <dbReference type="EMBL" id="CCC81364.1"/>
    </source>
</evidence>
<dbReference type="Pfam" id="PF03458">
    <property type="entry name" value="Gly_transporter"/>
    <property type="match status" value="2"/>
</dbReference>
<evidence type="ECO:0000256" key="2">
    <source>
        <dbReference type="ARBA" id="ARBA00022475"/>
    </source>
</evidence>
<dbReference type="HOGENOM" id="CLU_064906_2_1_2"/>
<sequence length="209" mass="21718">MADLIVDALNYVGIIAFAVSGALKAGEKDLDLLGFLVLGYSTALAGGIIRDLILGIVPPTNITSLPYQLAAIGASAFTFALYDKVSKYRDVVLYPDALGLGAFAAIGADIALKRGLNPLGVAAMAAITAAGGGVVRDVLAAEIPLVLRKEIYATAAAIGGLVYLSLYYIEGREVALLGTIISVVALRLLSLRYGWELPRLKRRAASPGA</sequence>
<dbReference type="PATRIC" id="fig|768679.9.peg.718"/>
<dbReference type="PANTHER" id="PTHR30506:SF3">
    <property type="entry name" value="UPF0126 INNER MEMBRANE PROTEIN YADS-RELATED"/>
    <property type="match status" value="1"/>
</dbReference>
<feature type="transmembrane region" description="Helical" evidence="6">
    <location>
        <begin position="91"/>
        <end position="112"/>
    </location>
</feature>
<gene>
    <name evidence="8" type="ordered locus">TTX_0707</name>
</gene>
<organism evidence="8 9">
    <name type="scientific">Thermoproteus tenax (strain ATCC 35583 / DSM 2078 / JCM 9277 / NBRC 100435 / Kra 1)</name>
    <dbReference type="NCBI Taxonomy" id="768679"/>
    <lineage>
        <taxon>Archaea</taxon>
        <taxon>Thermoproteota</taxon>
        <taxon>Thermoprotei</taxon>
        <taxon>Thermoproteales</taxon>
        <taxon>Thermoproteaceae</taxon>
        <taxon>Thermoproteus</taxon>
    </lineage>
</organism>
<proteinExistence type="predicted"/>
<keyword evidence="3 6" id="KW-0812">Transmembrane</keyword>
<feature type="domain" description="Glycine transporter" evidence="7">
    <location>
        <begin position="95"/>
        <end position="167"/>
    </location>
</feature>